<sequence length="166" mass="18138">MKCCFGFKLFGSKPDPLVSTDASTVDTEEVLINTEGPKDGNKSSKKKNFLSKFTSKNSKTESNDTTPTESNLPKTLLVIANKPKVDSYIGLSLKKYKRKNNCILVHAINPKGLLTGSRLKQGQKVISINNIVCPEDLKSAIDLLKTAPAGPLRIEVEEVQDVEESS</sequence>
<accession>A0AAD2PWB8</accession>
<evidence type="ECO:0000256" key="1">
    <source>
        <dbReference type="SAM" id="MobiDB-lite"/>
    </source>
</evidence>
<feature type="region of interest" description="Disordered" evidence="1">
    <location>
        <begin position="31"/>
        <end position="71"/>
    </location>
</feature>
<dbReference type="Proteomes" id="UP001295423">
    <property type="component" value="Unassembled WGS sequence"/>
</dbReference>
<evidence type="ECO:0000313" key="3">
    <source>
        <dbReference type="Proteomes" id="UP001295423"/>
    </source>
</evidence>
<comment type="caution">
    <text evidence="2">The sequence shown here is derived from an EMBL/GenBank/DDBJ whole genome shotgun (WGS) entry which is preliminary data.</text>
</comment>
<gene>
    <name evidence="2" type="ORF">CYCCA115_LOCUS18363</name>
</gene>
<evidence type="ECO:0000313" key="2">
    <source>
        <dbReference type="EMBL" id="CAJ1959946.1"/>
    </source>
</evidence>
<name>A0AAD2PWB8_9STRA</name>
<dbReference type="Gene3D" id="2.30.42.10">
    <property type="match status" value="1"/>
</dbReference>
<proteinExistence type="predicted"/>
<dbReference type="SUPFAM" id="SSF50156">
    <property type="entry name" value="PDZ domain-like"/>
    <property type="match status" value="1"/>
</dbReference>
<reference evidence="2" key="1">
    <citation type="submission" date="2023-08" db="EMBL/GenBank/DDBJ databases">
        <authorList>
            <person name="Audoor S."/>
            <person name="Bilcke G."/>
        </authorList>
    </citation>
    <scope>NUCLEOTIDE SEQUENCE</scope>
</reference>
<protein>
    <recommendedName>
        <fullName evidence="4">PDZ domain-containing protein</fullName>
    </recommendedName>
</protein>
<dbReference type="AlphaFoldDB" id="A0AAD2PWB8"/>
<organism evidence="2 3">
    <name type="scientific">Cylindrotheca closterium</name>
    <dbReference type="NCBI Taxonomy" id="2856"/>
    <lineage>
        <taxon>Eukaryota</taxon>
        <taxon>Sar</taxon>
        <taxon>Stramenopiles</taxon>
        <taxon>Ochrophyta</taxon>
        <taxon>Bacillariophyta</taxon>
        <taxon>Bacillariophyceae</taxon>
        <taxon>Bacillariophycidae</taxon>
        <taxon>Bacillariales</taxon>
        <taxon>Bacillariaceae</taxon>
        <taxon>Cylindrotheca</taxon>
    </lineage>
</organism>
<keyword evidence="3" id="KW-1185">Reference proteome</keyword>
<evidence type="ECO:0008006" key="4">
    <source>
        <dbReference type="Google" id="ProtNLM"/>
    </source>
</evidence>
<dbReference type="EMBL" id="CAKOGP040002036">
    <property type="protein sequence ID" value="CAJ1959946.1"/>
    <property type="molecule type" value="Genomic_DNA"/>
</dbReference>
<dbReference type="InterPro" id="IPR036034">
    <property type="entry name" value="PDZ_sf"/>
</dbReference>